<dbReference type="GO" id="GO:0008033">
    <property type="term" value="P:tRNA processing"/>
    <property type="evidence" value="ECO:0007669"/>
    <property type="project" value="UniProtKB-KW"/>
</dbReference>
<evidence type="ECO:0000256" key="6">
    <source>
        <dbReference type="ARBA" id="ARBA00022741"/>
    </source>
</evidence>
<dbReference type="AlphaFoldDB" id="A0A399E264"/>
<dbReference type="EMBL" id="QWKX01000011">
    <property type="protein sequence ID" value="RIH78774.1"/>
    <property type="molecule type" value="Genomic_DNA"/>
</dbReference>
<reference evidence="11 12" key="1">
    <citation type="submission" date="2018-08" db="EMBL/GenBank/DDBJ databases">
        <title>Meiothermus cateniformans JCM 15151 genome sequencing project.</title>
        <authorList>
            <person name="Da Costa M.S."/>
            <person name="Albuquerque L."/>
            <person name="Raposo P."/>
            <person name="Froufe H.J.C."/>
            <person name="Barroso C.S."/>
            <person name="Egas C."/>
        </authorList>
    </citation>
    <scope>NUCLEOTIDE SEQUENCE [LARGE SCALE GENOMIC DNA]</scope>
    <source>
        <strain evidence="11 12">JCM 15151</strain>
    </source>
</reference>
<protein>
    <submittedName>
        <fullName evidence="11">CCA-adding enzyme</fullName>
        <ecNumber evidence="11">2.7.7.72</ecNumber>
    </submittedName>
</protein>
<evidence type="ECO:0000256" key="2">
    <source>
        <dbReference type="ARBA" id="ARBA00022679"/>
    </source>
</evidence>
<evidence type="ECO:0000256" key="7">
    <source>
        <dbReference type="ARBA" id="ARBA00022842"/>
    </source>
</evidence>
<dbReference type="EC" id="2.7.7.72" evidence="11"/>
<dbReference type="Proteomes" id="UP000266089">
    <property type="component" value="Unassembled WGS sequence"/>
</dbReference>
<accession>A0A399E264</accession>
<evidence type="ECO:0000313" key="12">
    <source>
        <dbReference type="Proteomes" id="UP000266089"/>
    </source>
</evidence>
<dbReference type="InterPro" id="IPR032828">
    <property type="entry name" value="PolyA_RNA-bd"/>
</dbReference>
<dbReference type="PANTHER" id="PTHR46173:SF1">
    <property type="entry name" value="CCA TRNA NUCLEOTIDYLTRANSFERASE 1, MITOCHONDRIAL"/>
    <property type="match status" value="1"/>
</dbReference>
<evidence type="ECO:0000256" key="4">
    <source>
        <dbReference type="ARBA" id="ARBA00022695"/>
    </source>
</evidence>
<comment type="caution">
    <text evidence="11">The sequence shown here is derived from an EMBL/GenBank/DDBJ whole genome shotgun (WGS) entry which is preliminary data.</text>
</comment>
<dbReference type="InterPro" id="IPR043519">
    <property type="entry name" value="NT_sf"/>
</dbReference>
<sequence>MHARNLALRVLTSDFGCLPAMMDYRQVLQRLSFLPDLYLVGGAVRDILLGQTPEDLDFATSAPPEEVMRLAKAQGLGAVPTGLEHGTVTILIDHHPYEVTTFRRDVETYGRKARVAWGRSIEEDLARRDFTIGAIAMDASGQVIDPYGGQRDLEAGVLRAVGDPAQRFREDYLRVIRAGRFAARYGFEIEPTTLQAAQEAAPEVLAHVAVERVTAEFDKAFQNGTPSRFLRYLYDLEILQRLIPEFEDTHLLLQNPRWHPEGDVLTHVLQVVDRAPPPYRWHALLHDIGKKDTARWRPEGWYSFYGHERVGAALIPRIARDLRLPNHLRDELVVTTALHMVPVFTKPTPAAIRRFQAQAGPHLMALKALFEADGAGRRPKEAWQFFEPQPVPVQPVLLGRHLVERGHKPGKAFGRMLKAAYEWQLETGETDLEKLYQVALGALKGEA</sequence>
<evidence type="ECO:0000256" key="5">
    <source>
        <dbReference type="ARBA" id="ARBA00022723"/>
    </source>
</evidence>
<proteinExistence type="inferred from homology"/>
<evidence type="ECO:0000256" key="3">
    <source>
        <dbReference type="ARBA" id="ARBA00022694"/>
    </source>
</evidence>
<dbReference type="SUPFAM" id="SSF81301">
    <property type="entry name" value="Nucleotidyltransferase"/>
    <property type="match status" value="1"/>
</dbReference>
<name>A0A399E264_9DEIN</name>
<keyword evidence="6" id="KW-0547">Nucleotide-binding</keyword>
<dbReference type="SUPFAM" id="SSF81891">
    <property type="entry name" value="Poly A polymerase C-terminal region-like"/>
    <property type="match status" value="1"/>
</dbReference>
<keyword evidence="2 8" id="KW-0808">Transferase</keyword>
<dbReference type="Gene3D" id="1.10.3090.10">
    <property type="entry name" value="cca-adding enzyme, domain 2"/>
    <property type="match status" value="1"/>
</dbReference>
<comment type="similarity">
    <text evidence="8">Belongs to the tRNA nucleotidyltransferase/poly(A) polymerase family.</text>
</comment>
<dbReference type="PANTHER" id="PTHR46173">
    <property type="entry name" value="CCA TRNA NUCLEOTIDYLTRANSFERASE 1, MITOCHONDRIAL"/>
    <property type="match status" value="1"/>
</dbReference>
<keyword evidence="3" id="KW-0819">tRNA processing</keyword>
<evidence type="ECO:0000313" key="11">
    <source>
        <dbReference type="EMBL" id="RIH78774.1"/>
    </source>
</evidence>
<dbReference type="CDD" id="cd05398">
    <property type="entry name" value="NT_ClassII-CCAase"/>
    <property type="match status" value="1"/>
</dbReference>
<keyword evidence="5" id="KW-0479">Metal-binding</keyword>
<dbReference type="GO" id="GO:0046872">
    <property type="term" value="F:metal ion binding"/>
    <property type="evidence" value="ECO:0007669"/>
    <property type="project" value="UniProtKB-KW"/>
</dbReference>
<gene>
    <name evidence="11" type="primary">cca</name>
    <name evidence="11" type="ORF">Mcate_00636</name>
</gene>
<dbReference type="InterPro" id="IPR050264">
    <property type="entry name" value="Bact_CCA-adding_enz_type3_sf"/>
</dbReference>
<organism evidence="11 12">
    <name type="scientific">Meiothermus taiwanensis</name>
    <dbReference type="NCBI Taxonomy" id="172827"/>
    <lineage>
        <taxon>Bacteria</taxon>
        <taxon>Thermotogati</taxon>
        <taxon>Deinococcota</taxon>
        <taxon>Deinococci</taxon>
        <taxon>Thermales</taxon>
        <taxon>Thermaceae</taxon>
        <taxon>Meiothermus</taxon>
    </lineage>
</organism>
<keyword evidence="8" id="KW-0694">RNA-binding</keyword>
<evidence type="ECO:0000256" key="8">
    <source>
        <dbReference type="RuleBase" id="RU003953"/>
    </source>
</evidence>
<dbReference type="GO" id="GO:0004810">
    <property type="term" value="F:CCA tRNA nucleotidyltransferase activity"/>
    <property type="evidence" value="ECO:0007669"/>
    <property type="project" value="UniProtKB-EC"/>
</dbReference>
<keyword evidence="7" id="KW-0460">Magnesium</keyword>
<dbReference type="Pfam" id="PF01743">
    <property type="entry name" value="PolyA_pol"/>
    <property type="match status" value="1"/>
</dbReference>
<evidence type="ECO:0000259" key="10">
    <source>
        <dbReference type="Pfam" id="PF12627"/>
    </source>
</evidence>
<comment type="cofactor">
    <cofactor evidence="1">
        <name>Mg(2+)</name>
        <dbReference type="ChEBI" id="CHEBI:18420"/>
    </cofactor>
</comment>
<dbReference type="GO" id="GO:0000049">
    <property type="term" value="F:tRNA binding"/>
    <property type="evidence" value="ECO:0007669"/>
    <property type="project" value="TreeGrafter"/>
</dbReference>
<dbReference type="Gene3D" id="3.30.460.10">
    <property type="entry name" value="Beta Polymerase, domain 2"/>
    <property type="match status" value="1"/>
</dbReference>
<evidence type="ECO:0000256" key="1">
    <source>
        <dbReference type="ARBA" id="ARBA00001946"/>
    </source>
</evidence>
<keyword evidence="4 11" id="KW-0548">Nucleotidyltransferase</keyword>
<dbReference type="Pfam" id="PF12627">
    <property type="entry name" value="PolyA_pol_RNAbd"/>
    <property type="match status" value="1"/>
</dbReference>
<dbReference type="GO" id="GO:0000166">
    <property type="term" value="F:nucleotide binding"/>
    <property type="evidence" value="ECO:0007669"/>
    <property type="project" value="UniProtKB-KW"/>
</dbReference>
<dbReference type="InterPro" id="IPR002646">
    <property type="entry name" value="PolA_pol_head_dom"/>
</dbReference>
<evidence type="ECO:0000259" key="9">
    <source>
        <dbReference type="Pfam" id="PF01743"/>
    </source>
</evidence>
<feature type="domain" description="tRNA nucleotidyltransferase/poly(A) polymerase RNA and SrmB- binding" evidence="10">
    <location>
        <begin position="186"/>
        <end position="247"/>
    </location>
</feature>
<feature type="domain" description="Poly A polymerase head" evidence="9">
    <location>
        <begin position="37"/>
        <end position="159"/>
    </location>
</feature>